<dbReference type="InterPro" id="IPR010505">
    <property type="entry name" value="MoaA_twitch"/>
</dbReference>
<proteinExistence type="predicted"/>
<dbReference type="SFLD" id="SFLDS00029">
    <property type="entry name" value="Radical_SAM"/>
    <property type="match status" value="1"/>
</dbReference>
<dbReference type="SFLD" id="SFLDG01067">
    <property type="entry name" value="SPASM/twitch_domain_containing"/>
    <property type="match status" value="1"/>
</dbReference>
<dbReference type="InterPro" id="IPR007197">
    <property type="entry name" value="rSAM"/>
</dbReference>
<evidence type="ECO:0000256" key="10">
    <source>
        <dbReference type="ARBA" id="ARBA00023134"/>
    </source>
</evidence>
<dbReference type="InterPro" id="IPR013483">
    <property type="entry name" value="MoaA"/>
</dbReference>
<comment type="cofactor">
    <cofactor evidence="1">
        <name>[4Fe-4S] cluster</name>
        <dbReference type="ChEBI" id="CHEBI:49883"/>
    </cofactor>
</comment>
<dbReference type="GO" id="GO:0061799">
    <property type="term" value="F:cyclic pyranopterin monophosphate synthase activity"/>
    <property type="evidence" value="ECO:0007669"/>
    <property type="project" value="TreeGrafter"/>
</dbReference>
<dbReference type="GO" id="GO:0061798">
    <property type="term" value="F:GTP 3',8'-cyclase activity"/>
    <property type="evidence" value="ECO:0007669"/>
    <property type="project" value="UniProtKB-EC"/>
</dbReference>
<reference evidence="16" key="2">
    <citation type="submission" date="2021-11" db="EMBL/GenBank/DDBJ databases">
        <authorList>
            <consortium name="Genoscope - CEA"/>
            <person name="William W."/>
        </authorList>
    </citation>
    <scope>NUCLEOTIDE SEQUENCE</scope>
</reference>
<dbReference type="GO" id="GO:0051539">
    <property type="term" value="F:4 iron, 4 sulfur cluster binding"/>
    <property type="evidence" value="ECO:0007669"/>
    <property type="project" value="UniProtKB-KW"/>
</dbReference>
<dbReference type="GO" id="GO:0005525">
    <property type="term" value="F:GTP binding"/>
    <property type="evidence" value="ECO:0007669"/>
    <property type="project" value="UniProtKB-KW"/>
</dbReference>
<dbReference type="Proteomes" id="UP000789595">
    <property type="component" value="Unassembled WGS sequence"/>
</dbReference>
<dbReference type="Pfam" id="PF04055">
    <property type="entry name" value="Radical_SAM"/>
    <property type="match status" value="1"/>
</dbReference>
<dbReference type="SMART" id="SM00729">
    <property type="entry name" value="Elp3"/>
    <property type="match status" value="1"/>
</dbReference>
<dbReference type="Pfam" id="PF06463">
    <property type="entry name" value="Mob_synth_C"/>
    <property type="match status" value="1"/>
</dbReference>
<keyword evidence="6" id="KW-0479">Metal-binding</keyword>
<dbReference type="PROSITE" id="PS01305">
    <property type="entry name" value="MOAA_NIFB_PQQE"/>
    <property type="match status" value="1"/>
</dbReference>
<dbReference type="EC" id="4.1.99.22" evidence="3"/>
<keyword evidence="10" id="KW-0342">GTP-binding</keyword>
<dbReference type="InterPro" id="IPR000385">
    <property type="entry name" value="MoaA_NifB_PqqE_Fe-S-bd_CS"/>
</dbReference>
<gene>
    <name evidence="15" type="ORF">PCAL00307_LOCUS21344</name>
    <name evidence="16" type="ORF">PECAL_2P21830</name>
</gene>
<comment type="catalytic activity">
    <reaction evidence="13">
        <text>GTP + AH2 + S-adenosyl-L-methionine = (8S)-3',8-cyclo-7,8-dihydroguanosine 5'-triphosphate + 5'-deoxyadenosine + L-methionine + A + H(+)</text>
        <dbReference type="Rhea" id="RHEA:49576"/>
        <dbReference type="ChEBI" id="CHEBI:13193"/>
        <dbReference type="ChEBI" id="CHEBI:15378"/>
        <dbReference type="ChEBI" id="CHEBI:17319"/>
        <dbReference type="ChEBI" id="CHEBI:17499"/>
        <dbReference type="ChEBI" id="CHEBI:37565"/>
        <dbReference type="ChEBI" id="CHEBI:57844"/>
        <dbReference type="ChEBI" id="CHEBI:59789"/>
        <dbReference type="ChEBI" id="CHEBI:131766"/>
        <dbReference type="EC" id="4.1.99.22"/>
    </reaction>
</comment>
<dbReference type="PROSITE" id="PS51918">
    <property type="entry name" value="RADICAL_SAM"/>
    <property type="match status" value="1"/>
</dbReference>
<keyword evidence="4" id="KW-0004">4Fe-4S</keyword>
<name>A0A7S4A748_9STRA</name>
<dbReference type="NCBIfam" id="TIGR02666">
    <property type="entry name" value="moaA"/>
    <property type="match status" value="1"/>
</dbReference>
<sequence>MLLRLRARRRLFLRRQKSTALPQRRPLPQGPSFADFLRRPSIPPPLEAMPRDTHALPRDVLTDSYRRFHGYLRMSLTERCNLRCRYCMPAEGVSDLTPSHELLTTKEVERVINVFARAGASKVRLTGGEPTLRRDLVDICSSIKRDNPGVKSLGLTTNGMKLLSRSDGVRLVDALAASGVDSVNISLDSLDADVFSRMTRRPSSTHKRVLDAIDACASLGLNVKVNCVVLRGENEHELAAFAERWDSSVKVRFIEWMPFSGNAYDAKRLVPYAEMMKMLPPLVPLPSSDRHDTTKWWTAGSSQVGFITSMSEHFCGSCNRVRVTADGSLKTCLFGSDSVSLRDALRSGVSDRELGDLIQGALLKKHFKHGGHGNAEGVARNASENRPMVKIGG</sequence>
<dbReference type="UniPathway" id="UPA00344"/>
<dbReference type="SFLD" id="SFLDG01383">
    <property type="entry name" value="cyclic_pyranopterin_phosphate"/>
    <property type="match status" value="1"/>
</dbReference>
<dbReference type="EMBL" id="CAKKNE010000002">
    <property type="protein sequence ID" value="CAH0369075.1"/>
    <property type="molecule type" value="Genomic_DNA"/>
</dbReference>
<organism evidence="15">
    <name type="scientific">Pelagomonas calceolata</name>
    <dbReference type="NCBI Taxonomy" id="35677"/>
    <lineage>
        <taxon>Eukaryota</taxon>
        <taxon>Sar</taxon>
        <taxon>Stramenopiles</taxon>
        <taxon>Ochrophyta</taxon>
        <taxon>Pelagophyceae</taxon>
        <taxon>Pelagomonadales</taxon>
        <taxon>Pelagomonadaceae</taxon>
        <taxon>Pelagomonas</taxon>
    </lineage>
</organism>
<dbReference type="Gene3D" id="3.20.20.70">
    <property type="entry name" value="Aldolase class I"/>
    <property type="match status" value="1"/>
</dbReference>
<dbReference type="AlphaFoldDB" id="A0A7S4A748"/>
<keyword evidence="5" id="KW-0949">S-adenosyl-L-methionine</keyword>
<dbReference type="InterPro" id="IPR013785">
    <property type="entry name" value="Aldolase_TIM"/>
</dbReference>
<evidence type="ECO:0000256" key="1">
    <source>
        <dbReference type="ARBA" id="ARBA00001966"/>
    </source>
</evidence>
<evidence type="ECO:0000313" key="17">
    <source>
        <dbReference type="Proteomes" id="UP000789595"/>
    </source>
</evidence>
<keyword evidence="17" id="KW-1185">Reference proteome</keyword>
<keyword evidence="7" id="KW-0547">Nucleotide-binding</keyword>
<protein>
    <recommendedName>
        <fullName evidence="3">GTP 3',8-cyclase</fullName>
        <ecNumber evidence="3">4.1.99.22</ecNumber>
    </recommendedName>
</protein>
<evidence type="ECO:0000256" key="12">
    <source>
        <dbReference type="ARBA" id="ARBA00023239"/>
    </source>
</evidence>
<keyword evidence="12" id="KW-0456">Lyase</keyword>
<dbReference type="GO" id="GO:0046872">
    <property type="term" value="F:metal ion binding"/>
    <property type="evidence" value="ECO:0007669"/>
    <property type="project" value="UniProtKB-KW"/>
</dbReference>
<evidence type="ECO:0000256" key="3">
    <source>
        <dbReference type="ARBA" id="ARBA00012167"/>
    </source>
</evidence>
<dbReference type="SFLD" id="SFLDG01386">
    <property type="entry name" value="main_SPASM_domain-containing"/>
    <property type="match status" value="1"/>
</dbReference>
<evidence type="ECO:0000256" key="7">
    <source>
        <dbReference type="ARBA" id="ARBA00022741"/>
    </source>
</evidence>
<evidence type="ECO:0000256" key="5">
    <source>
        <dbReference type="ARBA" id="ARBA00022691"/>
    </source>
</evidence>
<keyword evidence="8" id="KW-0408">Iron</keyword>
<comment type="pathway">
    <text evidence="2">Cofactor biosynthesis; molybdopterin biosynthesis.</text>
</comment>
<dbReference type="InterPro" id="IPR006638">
    <property type="entry name" value="Elp3/MiaA/NifB-like_rSAM"/>
</dbReference>
<evidence type="ECO:0000256" key="9">
    <source>
        <dbReference type="ARBA" id="ARBA00023014"/>
    </source>
</evidence>
<dbReference type="CDD" id="cd21117">
    <property type="entry name" value="Twitch_MoaA"/>
    <property type="match status" value="1"/>
</dbReference>
<evidence type="ECO:0000256" key="6">
    <source>
        <dbReference type="ARBA" id="ARBA00022723"/>
    </source>
</evidence>
<evidence type="ECO:0000256" key="4">
    <source>
        <dbReference type="ARBA" id="ARBA00022485"/>
    </source>
</evidence>
<dbReference type="PANTHER" id="PTHR22960">
    <property type="entry name" value="MOLYBDOPTERIN COFACTOR SYNTHESIS PROTEIN A"/>
    <property type="match status" value="1"/>
</dbReference>
<accession>A0A7S4A748</accession>
<keyword evidence="11" id="KW-0501">Molybdenum cofactor biosynthesis</keyword>
<evidence type="ECO:0000256" key="13">
    <source>
        <dbReference type="ARBA" id="ARBA00048697"/>
    </source>
</evidence>
<dbReference type="CDD" id="cd01335">
    <property type="entry name" value="Radical_SAM"/>
    <property type="match status" value="1"/>
</dbReference>
<reference evidence="15" key="1">
    <citation type="submission" date="2021-01" db="EMBL/GenBank/DDBJ databases">
        <authorList>
            <person name="Corre E."/>
            <person name="Pelletier E."/>
            <person name="Niang G."/>
            <person name="Scheremetjew M."/>
            <person name="Finn R."/>
            <person name="Kale V."/>
            <person name="Holt S."/>
            <person name="Cochrane G."/>
            <person name="Meng A."/>
            <person name="Brown T."/>
            <person name="Cohen L."/>
        </authorList>
    </citation>
    <scope>NUCLEOTIDE SEQUENCE</scope>
    <source>
        <strain evidence="15">CCMP1756</strain>
    </source>
</reference>
<keyword evidence="9" id="KW-0411">Iron-sulfur</keyword>
<evidence type="ECO:0000256" key="8">
    <source>
        <dbReference type="ARBA" id="ARBA00023004"/>
    </source>
</evidence>
<feature type="domain" description="Radical SAM core" evidence="14">
    <location>
        <begin position="64"/>
        <end position="295"/>
    </location>
</feature>
<evidence type="ECO:0000256" key="2">
    <source>
        <dbReference type="ARBA" id="ARBA00005046"/>
    </source>
</evidence>
<evidence type="ECO:0000259" key="14">
    <source>
        <dbReference type="PROSITE" id="PS51918"/>
    </source>
</evidence>
<evidence type="ECO:0000313" key="15">
    <source>
        <dbReference type="EMBL" id="CAE0705894.1"/>
    </source>
</evidence>
<dbReference type="InterPro" id="IPR050105">
    <property type="entry name" value="MoCo_biosynth_MoaA/MoaC"/>
</dbReference>
<dbReference type="InterPro" id="IPR058240">
    <property type="entry name" value="rSAM_sf"/>
</dbReference>
<evidence type="ECO:0000313" key="16">
    <source>
        <dbReference type="EMBL" id="CAH0369075.1"/>
    </source>
</evidence>
<dbReference type="SUPFAM" id="SSF102114">
    <property type="entry name" value="Radical SAM enzymes"/>
    <property type="match status" value="1"/>
</dbReference>
<dbReference type="PANTHER" id="PTHR22960:SF0">
    <property type="entry name" value="MOLYBDENUM COFACTOR BIOSYNTHESIS PROTEIN 1"/>
    <property type="match status" value="1"/>
</dbReference>
<dbReference type="GO" id="GO:0006777">
    <property type="term" value="P:Mo-molybdopterin cofactor biosynthetic process"/>
    <property type="evidence" value="ECO:0007669"/>
    <property type="project" value="UniProtKB-KW"/>
</dbReference>
<dbReference type="OrthoDB" id="429626at2759"/>
<dbReference type="EMBL" id="HBIW01024741">
    <property type="protein sequence ID" value="CAE0705894.1"/>
    <property type="molecule type" value="Transcribed_RNA"/>
</dbReference>
<evidence type="ECO:0000256" key="11">
    <source>
        <dbReference type="ARBA" id="ARBA00023150"/>
    </source>
</evidence>
<dbReference type="InterPro" id="IPR040064">
    <property type="entry name" value="MoaA-like"/>
</dbReference>